<dbReference type="SUPFAM" id="SSF50685">
    <property type="entry name" value="Barwin-like endoglucanases"/>
    <property type="match status" value="1"/>
</dbReference>
<dbReference type="InterPro" id="IPR036908">
    <property type="entry name" value="RlpA-like_sf"/>
</dbReference>
<dbReference type="RefSeq" id="WP_382347425.1">
    <property type="nucleotide sequence ID" value="NZ_JBHSMC010000001.1"/>
</dbReference>
<accession>A0ABW0LF90</accession>
<keyword evidence="1 2" id="KW-0732">Signal</keyword>
<evidence type="ECO:0000313" key="4">
    <source>
        <dbReference type="EMBL" id="MFC5463652.1"/>
    </source>
</evidence>
<evidence type="ECO:0000259" key="3">
    <source>
        <dbReference type="Pfam" id="PF06725"/>
    </source>
</evidence>
<feature type="signal peptide" evidence="2">
    <location>
        <begin position="1"/>
        <end position="19"/>
    </location>
</feature>
<evidence type="ECO:0000256" key="1">
    <source>
        <dbReference type="ARBA" id="ARBA00022729"/>
    </source>
</evidence>
<dbReference type="InterPro" id="IPR051933">
    <property type="entry name" value="Resuscitation_pf_RpfB"/>
</dbReference>
<dbReference type="PANTHER" id="PTHR39160:SF4">
    <property type="entry name" value="RESUSCITATION-PROMOTING FACTOR RPFB"/>
    <property type="match status" value="1"/>
</dbReference>
<name>A0ABW0LF90_9BACI</name>
<comment type="caution">
    <text evidence="4">The sequence shown here is derived from an EMBL/GenBank/DDBJ whole genome shotgun (WGS) entry which is preliminary data.</text>
</comment>
<proteinExistence type="predicted"/>
<feature type="domain" description="3D" evidence="3">
    <location>
        <begin position="120"/>
        <end position="180"/>
    </location>
</feature>
<evidence type="ECO:0000313" key="5">
    <source>
        <dbReference type="Proteomes" id="UP001596147"/>
    </source>
</evidence>
<protein>
    <submittedName>
        <fullName evidence="4">3D domain-containing protein</fullName>
    </submittedName>
</protein>
<dbReference type="Gene3D" id="2.40.40.10">
    <property type="entry name" value="RlpA-like domain"/>
    <property type="match status" value="1"/>
</dbReference>
<gene>
    <name evidence="4" type="ORF">ACFPM4_02660</name>
</gene>
<dbReference type="CDD" id="cd22786">
    <property type="entry name" value="DPBB_YuiC-like"/>
    <property type="match status" value="1"/>
</dbReference>
<dbReference type="Proteomes" id="UP001596147">
    <property type="component" value="Unassembled WGS sequence"/>
</dbReference>
<evidence type="ECO:0000256" key="2">
    <source>
        <dbReference type="SAM" id="SignalP"/>
    </source>
</evidence>
<sequence length="181" mass="19647">MKKVLVMITAICSVLTLQVTGTAPVSDTNHEITTDSSNIVSSLVDKQKEIAIHPEKMSDYEMKDKIMIDDNKKNTATLMKKDNQTEKEMTVTATAYTAYCKGCSGITATGQNLRENPSQKVIAVDPKIIPLGSKVHVEGYGTAIAGDTGGAIKGNRIDVFIPSREDALEFGRKKINITIID</sequence>
<feature type="chain" id="PRO_5047146674" evidence="2">
    <location>
        <begin position="20"/>
        <end position="181"/>
    </location>
</feature>
<dbReference type="PANTHER" id="PTHR39160">
    <property type="entry name" value="CELL WALL-BINDING PROTEIN YOCH"/>
    <property type="match status" value="1"/>
</dbReference>
<dbReference type="EMBL" id="JBHSMC010000001">
    <property type="protein sequence ID" value="MFC5463652.1"/>
    <property type="molecule type" value="Genomic_DNA"/>
</dbReference>
<reference evidence="5" key="1">
    <citation type="journal article" date="2019" name="Int. J. Syst. Evol. Microbiol.">
        <title>The Global Catalogue of Microorganisms (GCM) 10K type strain sequencing project: providing services to taxonomists for standard genome sequencing and annotation.</title>
        <authorList>
            <consortium name="The Broad Institute Genomics Platform"/>
            <consortium name="The Broad Institute Genome Sequencing Center for Infectious Disease"/>
            <person name="Wu L."/>
            <person name="Ma J."/>
        </authorList>
    </citation>
    <scope>NUCLEOTIDE SEQUENCE [LARGE SCALE GENOMIC DNA]</scope>
    <source>
        <strain evidence="5">CGMCC 1.12237</strain>
    </source>
</reference>
<keyword evidence="5" id="KW-1185">Reference proteome</keyword>
<dbReference type="Pfam" id="PF06725">
    <property type="entry name" value="3D"/>
    <property type="match status" value="1"/>
</dbReference>
<organism evidence="4 5">
    <name type="scientific">Lederbergia graminis</name>
    <dbReference type="NCBI Taxonomy" id="735518"/>
    <lineage>
        <taxon>Bacteria</taxon>
        <taxon>Bacillati</taxon>
        <taxon>Bacillota</taxon>
        <taxon>Bacilli</taxon>
        <taxon>Bacillales</taxon>
        <taxon>Bacillaceae</taxon>
        <taxon>Lederbergia</taxon>
    </lineage>
</organism>
<dbReference type="InterPro" id="IPR010611">
    <property type="entry name" value="3D_dom"/>
</dbReference>